<evidence type="ECO:0000313" key="2">
    <source>
        <dbReference type="Proteomes" id="UP000001554"/>
    </source>
</evidence>
<reference evidence="3" key="2">
    <citation type="submission" date="2025-08" db="UniProtKB">
        <authorList>
            <consortium name="RefSeq"/>
        </authorList>
    </citation>
    <scope>IDENTIFICATION</scope>
    <source>
        <strain evidence="3">S238N-H82</strain>
        <tissue evidence="3">Testes</tissue>
    </source>
</reference>
<evidence type="ECO:0000256" key="1">
    <source>
        <dbReference type="SAM" id="MobiDB-lite"/>
    </source>
</evidence>
<dbReference type="RefSeq" id="XP_035675310.1">
    <property type="nucleotide sequence ID" value="XM_035819417.1"/>
</dbReference>
<accession>A0A9J7L4F0</accession>
<dbReference type="AlphaFoldDB" id="A0A9J7L4F0"/>
<dbReference type="Proteomes" id="UP000001554">
    <property type="component" value="Chromosome 4"/>
</dbReference>
<organism evidence="2 3">
    <name type="scientific">Branchiostoma floridae</name>
    <name type="common">Florida lancelet</name>
    <name type="synonym">Amphioxus</name>
    <dbReference type="NCBI Taxonomy" id="7739"/>
    <lineage>
        <taxon>Eukaryota</taxon>
        <taxon>Metazoa</taxon>
        <taxon>Chordata</taxon>
        <taxon>Cephalochordata</taxon>
        <taxon>Leptocardii</taxon>
        <taxon>Amphioxiformes</taxon>
        <taxon>Branchiostomatidae</taxon>
        <taxon>Branchiostoma</taxon>
    </lineage>
</organism>
<feature type="compositionally biased region" description="Polar residues" evidence="1">
    <location>
        <begin position="101"/>
        <end position="111"/>
    </location>
</feature>
<evidence type="ECO:0000313" key="3">
    <source>
        <dbReference type="RefSeq" id="XP_035675310.1"/>
    </source>
</evidence>
<dbReference type="GeneID" id="118415039"/>
<sequence length="167" mass="19224">MTTSHYYILPNVPLNYMLWRYCDVTHRDKDRAYRGRTSVEAVSSQSHTLEMKTLLISLSIVLVLLHTSEAYSYSYGFAPGKKRAALLGEKIRSLLHKHRNQYSPEGTTTQSMDDETPRGPSTYPFLVNEAEPKGQDTWYSEPMWGASRGATRDYNPALRSWISDRRK</sequence>
<keyword evidence="2" id="KW-1185">Reference proteome</keyword>
<dbReference type="OMA" id="GATRDYN"/>
<feature type="region of interest" description="Disordered" evidence="1">
    <location>
        <begin position="98"/>
        <end position="151"/>
    </location>
</feature>
<dbReference type="OrthoDB" id="9992386at2759"/>
<proteinExistence type="predicted"/>
<gene>
    <name evidence="3" type="primary">LOC118415039</name>
</gene>
<dbReference type="KEGG" id="bfo:118415039"/>
<protein>
    <submittedName>
        <fullName evidence="3">Uncharacterized protein LOC118415039</fullName>
    </submittedName>
</protein>
<reference evidence="2" key="1">
    <citation type="journal article" date="2020" name="Nat. Ecol. Evol.">
        <title>Deeply conserved synteny resolves early events in vertebrate evolution.</title>
        <authorList>
            <person name="Simakov O."/>
            <person name="Marletaz F."/>
            <person name="Yue J.X."/>
            <person name="O'Connell B."/>
            <person name="Jenkins J."/>
            <person name="Brandt A."/>
            <person name="Calef R."/>
            <person name="Tung C.H."/>
            <person name="Huang T.K."/>
            <person name="Schmutz J."/>
            <person name="Satoh N."/>
            <person name="Yu J.K."/>
            <person name="Putnam N.H."/>
            <person name="Green R.E."/>
            <person name="Rokhsar D.S."/>
        </authorList>
    </citation>
    <scope>NUCLEOTIDE SEQUENCE [LARGE SCALE GENOMIC DNA]</scope>
    <source>
        <strain evidence="2">S238N-H82</strain>
    </source>
</reference>
<name>A0A9J7L4F0_BRAFL</name>